<dbReference type="EMBL" id="LCQD01000008">
    <property type="protein sequence ID" value="KKW12832.1"/>
    <property type="molecule type" value="Genomic_DNA"/>
</dbReference>
<gene>
    <name evidence="1" type="ORF">UY48_C0008G0007</name>
</gene>
<accession>A0A0G1YCZ7</accession>
<dbReference type="InterPro" id="IPR009899">
    <property type="entry name" value="ArdA"/>
</dbReference>
<dbReference type="InterPro" id="IPR041895">
    <property type="entry name" value="ArdA_dom1"/>
</dbReference>
<proteinExistence type="predicted"/>
<protein>
    <recommendedName>
        <fullName evidence="3">Antirestriction protein ArdA</fullName>
    </recommendedName>
</protein>
<organism evidence="1 2">
    <name type="scientific">Candidatus Gottesmanbacteria bacterium GW2011_GWB1_49_7</name>
    <dbReference type="NCBI Taxonomy" id="1618448"/>
    <lineage>
        <taxon>Bacteria</taxon>
        <taxon>Candidatus Gottesmaniibacteriota</taxon>
    </lineage>
</organism>
<evidence type="ECO:0008006" key="3">
    <source>
        <dbReference type="Google" id="ProtNLM"/>
    </source>
</evidence>
<dbReference type="AlphaFoldDB" id="A0A0G1YCZ7"/>
<dbReference type="Proteomes" id="UP000034588">
    <property type="component" value="Unassembled WGS sequence"/>
</dbReference>
<reference evidence="1 2" key="1">
    <citation type="journal article" date="2015" name="Nature">
        <title>rRNA introns, odd ribosomes, and small enigmatic genomes across a large radiation of phyla.</title>
        <authorList>
            <person name="Brown C.T."/>
            <person name="Hug L.A."/>
            <person name="Thomas B.C."/>
            <person name="Sharon I."/>
            <person name="Castelle C.J."/>
            <person name="Singh A."/>
            <person name="Wilkins M.J."/>
            <person name="Williams K.H."/>
            <person name="Banfield J.F."/>
        </authorList>
    </citation>
    <scope>NUCLEOTIDE SEQUENCE [LARGE SCALE GENOMIC DNA]</scope>
</reference>
<sequence length="192" mass="21988">MNKIKIFASCLGCYNAGRLTGRWLDLPTESPISEAVTKIMAEIDHEPGCSKEEWFVSDSEGPVKVPEYCSPYELRALDDLAQLMEDDEEAAHKVIYLYKQYGEQDLRKALDEGLDRVEYRPGQTLKELAEEILKERVDTLRSFLKQHAYGRELEAYSGLLADLESRYDVDGLAHDLDLEGYDEQPDGVYYSY</sequence>
<evidence type="ECO:0000313" key="1">
    <source>
        <dbReference type="EMBL" id="KKW12832.1"/>
    </source>
</evidence>
<dbReference type="Pfam" id="PF07275">
    <property type="entry name" value="ArdA"/>
    <property type="match status" value="1"/>
</dbReference>
<dbReference type="Gene3D" id="3.10.20.480">
    <property type="entry name" value="Antirestriction protein ArdA, domain 1"/>
    <property type="match status" value="1"/>
</dbReference>
<evidence type="ECO:0000313" key="2">
    <source>
        <dbReference type="Proteomes" id="UP000034588"/>
    </source>
</evidence>
<comment type="caution">
    <text evidence="1">The sequence shown here is derived from an EMBL/GenBank/DDBJ whole genome shotgun (WGS) entry which is preliminary data.</text>
</comment>
<name>A0A0G1YCZ7_9BACT</name>